<evidence type="ECO:0000256" key="6">
    <source>
        <dbReference type="ARBA" id="ARBA00023014"/>
    </source>
</evidence>
<dbReference type="InterPro" id="IPR004108">
    <property type="entry name" value="Fe_hydrogenase_lsu_C"/>
</dbReference>
<dbReference type="InterPro" id="IPR050340">
    <property type="entry name" value="Cytosolic_Fe-S_CAF"/>
</dbReference>
<accession>A0A1M6EYE0</accession>
<dbReference type="Pfam" id="PF12838">
    <property type="entry name" value="Fer4_7"/>
    <property type="match status" value="1"/>
</dbReference>
<dbReference type="InterPro" id="IPR049830">
    <property type="entry name" value="HndD"/>
</dbReference>
<dbReference type="GO" id="GO:0005506">
    <property type="term" value="F:iron ion binding"/>
    <property type="evidence" value="ECO:0007669"/>
    <property type="project" value="InterPro"/>
</dbReference>
<reference evidence="11" key="1">
    <citation type="submission" date="2016-11" db="EMBL/GenBank/DDBJ databases">
        <authorList>
            <person name="Varghese N."/>
            <person name="Submissions S."/>
        </authorList>
    </citation>
    <scope>NUCLEOTIDE SEQUENCE [LARGE SCALE GENOMIC DNA]</scope>
    <source>
        <strain evidence="11">DSM 16057</strain>
    </source>
</reference>
<keyword evidence="6" id="KW-0411">Iron-sulfur</keyword>
<dbReference type="Gene3D" id="3.10.20.740">
    <property type="match status" value="1"/>
</dbReference>
<dbReference type="Gene3D" id="3.40.950.10">
    <property type="entry name" value="Fe-only Hydrogenase (Larger Subunit), Chain L, domain 3"/>
    <property type="match status" value="1"/>
</dbReference>
<dbReference type="SUPFAM" id="SSF53920">
    <property type="entry name" value="Fe-only hydrogenase"/>
    <property type="match status" value="1"/>
</dbReference>
<dbReference type="InterPro" id="IPR017896">
    <property type="entry name" value="4Fe4S_Fe-S-bd"/>
</dbReference>
<keyword evidence="5" id="KW-0408">Iron</keyword>
<organism evidence="10 11">
    <name type="scientific">Desulfofundulus thermosubterraneus DSM 16057</name>
    <dbReference type="NCBI Taxonomy" id="1121432"/>
    <lineage>
        <taxon>Bacteria</taxon>
        <taxon>Bacillati</taxon>
        <taxon>Bacillota</taxon>
        <taxon>Clostridia</taxon>
        <taxon>Eubacteriales</taxon>
        <taxon>Peptococcaceae</taxon>
        <taxon>Desulfofundulus</taxon>
    </lineage>
</organism>
<name>A0A1M6EYE0_9FIRM</name>
<feature type="domain" description="4Fe-4S ferredoxin-type" evidence="8">
    <location>
        <begin position="200"/>
        <end position="231"/>
    </location>
</feature>
<dbReference type="GO" id="GO:0008901">
    <property type="term" value="F:ferredoxin hydrogenase activity"/>
    <property type="evidence" value="ECO:0007669"/>
    <property type="project" value="InterPro"/>
</dbReference>
<keyword evidence="3" id="KW-0479">Metal-binding</keyword>
<proteinExistence type="predicted"/>
<dbReference type="SMART" id="SM00902">
    <property type="entry name" value="Fe_hyd_SSU"/>
    <property type="match status" value="1"/>
</dbReference>
<dbReference type="PROSITE" id="PS51379">
    <property type="entry name" value="4FE4S_FER_2"/>
    <property type="match status" value="2"/>
</dbReference>
<dbReference type="Pfam" id="PF13510">
    <property type="entry name" value="Fer2_4"/>
    <property type="match status" value="1"/>
</dbReference>
<feature type="domain" description="2Fe-2S ferredoxin-type" evidence="7">
    <location>
        <begin position="20"/>
        <end position="100"/>
    </location>
</feature>
<dbReference type="Pfam" id="PF10588">
    <property type="entry name" value="NADH-G_4Fe-4S_3"/>
    <property type="match status" value="1"/>
</dbReference>
<dbReference type="GO" id="GO:0042773">
    <property type="term" value="P:ATP synthesis coupled electron transport"/>
    <property type="evidence" value="ECO:0007669"/>
    <property type="project" value="InterPro"/>
</dbReference>
<dbReference type="GO" id="GO:0051539">
    <property type="term" value="F:4 iron, 4 sulfur cluster binding"/>
    <property type="evidence" value="ECO:0007669"/>
    <property type="project" value="UniProtKB-KW"/>
</dbReference>
<dbReference type="PROSITE" id="PS00641">
    <property type="entry name" value="COMPLEX1_75K_1"/>
    <property type="match status" value="1"/>
</dbReference>
<keyword evidence="2" id="KW-0004">4Fe-4S</keyword>
<dbReference type="AlphaFoldDB" id="A0A1M6EYE0"/>
<dbReference type="PROSITE" id="PS51085">
    <property type="entry name" value="2FE2S_FER_2"/>
    <property type="match status" value="1"/>
</dbReference>
<dbReference type="PANTHER" id="PTHR11615">
    <property type="entry name" value="NITRATE, FORMATE, IRON DEHYDROGENASE"/>
    <property type="match status" value="1"/>
</dbReference>
<evidence type="ECO:0000256" key="3">
    <source>
        <dbReference type="ARBA" id="ARBA00022723"/>
    </source>
</evidence>
<dbReference type="InterPro" id="IPR009016">
    <property type="entry name" value="Fe_hydrogenase"/>
</dbReference>
<feature type="domain" description="4Fe-4S His(Cys)3-ligated-type" evidence="9">
    <location>
        <begin position="100"/>
        <end position="139"/>
    </location>
</feature>
<keyword evidence="11" id="KW-1185">Reference proteome</keyword>
<dbReference type="PROSITE" id="PS51839">
    <property type="entry name" value="4FE4S_HC3"/>
    <property type="match status" value="1"/>
</dbReference>
<dbReference type="PROSITE" id="PS00198">
    <property type="entry name" value="4FE4S_FER_1"/>
    <property type="match status" value="1"/>
</dbReference>
<keyword evidence="4" id="KW-0677">Repeat</keyword>
<dbReference type="InterPro" id="IPR036010">
    <property type="entry name" value="2Fe-2S_ferredoxin-like_sf"/>
</dbReference>
<comment type="cofactor">
    <cofactor evidence="1">
        <name>[4Fe-4S] cluster</name>
        <dbReference type="ChEBI" id="CHEBI:49883"/>
    </cofactor>
</comment>
<dbReference type="InterPro" id="IPR000283">
    <property type="entry name" value="NADH_UbQ_OxRdtase_75kDa_su_CS"/>
</dbReference>
<dbReference type="STRING" id="1121432.SAMN02745219_01330"/>
<dbReference type="InterPro" id="IPR019574">
    <property type="entry name" value="NADH_UbQ_OxRdtase_Gsu_4Fe4S-bd"/>
</dbReference>
<evidence type="ECO:0000259" key="8">
    <source>
        <dbReference type="PROSITE" id="PS51379"/>
    </source>
</evidence>
<evidence type="ECO:0000313" key="11">
    <source>
        <dbReference type="Proteomes" id="UP000184529"/>
    </source>
</evidence>
<dbReference type="NCBIfam" id="TIGR02512">
    <property type="entry name" value="FeFe_hydrog_A"/>
    <property type="match status" value="1"/>
</dbReference>
<dbReference type="InterPro" id="IPR001041">
    <property type="entry name" value="2Fe-2S_ferredoxin-type"/>
</dbReference>
<dbReference type="InterPro" id="IPR003149">
    <property type="entry name" value="Fe_hydrogenase_ssu"/>
</dbReference>
<dbReference type="SUPFAM" id="SSF54862">
    <property type="entry name" value="4Fe-4S ferredoxins"/>
    <property type="match status" value="1"/>
</dbReference>
<dbReference type="InterPro" id="IPR017900">
    <property type="entry name" value="4Fe4S_Fe_S_CS"/>
</dbReference>
<dbReference type="Gene3D" id="4.10.260.20">
    <property type="entry name" value="Iron hydrogenase, small subunit"/>
    <property type="match status" value="1"/>
</dbReference>
<dbReference type="SUPFAM" id="SSF54292">
    <property type="entry name" value="2Fe-2S ferredoxin-like"/>
    <property type="match status" value="1"/>
</dbReference>
<dbReference type="FunFam" id="3.30.70.20:FF:000035">
    <property type="entry name" value="Iron hydrogenase 1"/>
    <property type="match status" value="1"/>
</dbReference>
<gene>
    <name evidence="10" type="ORF">SAMN02745219_01330</name>
</gene>
<dbReference type="InterPro" id="IPR013352">
    <property type="entry name" value="Fe_hydrogenase_subset"/>
</dbReference>
<dbReference type="GO" id="GO:0016020">
    <property type="term" value="C:membrane"/>
    <property type="evidence" value="ECO:0007669"/>
    <property type="project" value="InterPro"/>
</dbReference>
<evidence type="ECO:0000256" key="2">
    <source>
        <dbReference type="ARBA" id="ARBA00022485"/>
    </source>
</evidence>
<protein>
    <submittedName>
        <fullName evidence="10">NAD(P)-dependent iron-only hydrogenase catalytic subunit</fullName>
    </submittedName>
</protein>
<evidence type="ECO:0000259" key="7">
    <source>
        <dbReference type="PROSITE" id="PS51085"/>
    </source>
</evidence>
<dbReference type="Pfam" id="PF02256">
    <property type="entry name" value="Fe_hyd_SSU"/>
    <property type="match status" value="1"/>
</dbReference>
<dbReference type="SMART" id="SM00929">
    <property type="entry name" value="NADH-G_4Fe-4S_3"/>
    <property type="match status" value="1"/>
</dbReference>
<dbReference type="NCBIfam" id="NF040763">
    <property type="entry name" value="FeFe_hydrog_A6"/>
    <property type="match status" value="1"/>
</dbReference>
<dbReference type="Proteomes" id="UP000184529">
    <property type="component" value="Unassembled WGS sequence"/>
</dbReference>
<dbReference type="OrthoDB" id="9805142at2"/>
<dbReference type="Gene3D" id="3.30.70.20">
    <property type="match status" value="1"/>
</dbReference>
<dbReference type="InterPro" id="IPR036991">
    <property type="entry name" value="Fe_hydrogenase_ssu_sf"/>
</dbReference>
<sequence>METAPIPAGHCEPVPQPEEEKVRIWINDRPVEVPKGMNLLEICRSEGIDIPSLCYLPGVHEAGICRVCLVEVEANGRRALQASCVYPASQGIKVYTHSPRARRARKRVVELLLSEHGGECPTCVRNLNCELQRLADEMGIRRVRVTGERRRYPIANKNPFIIRDYNKCIRCRRCEAVCREIQGVGVLGPRNRGFDLVIGPPFNKDLGEVNCISCGQCVMVCPTGALTEREYIDEVWRAIEDPDQFVVVQTAPAIQVTLGEAFGLGAGTVVRGKLAAALRRLGFDRVFTTELAADLTIVEEAHELLERLKGHGKLPLISSCSPGWVKFCEHFYPEFVDNLSTCKSPMEMFGALAKTYYAEKEGLDPKKMVVVAVMPCTAKKFEAARPELVTRGLRDVDYVLTTRELARMIRQAGIRFDELAVEEFDQPLGLSTGAGVIFATTGGVMEAAIRTAYALVEGKDLPTRLEFREFRGLRGIKEARLKLKNQTLRLAVAHGTRNARRLLERIKRGEKFHFIEIMACPGGCVGGGGQPIWGRLNRRETNMVERRMQRAQALYKIDLNKKLRRAHENPAVQQIYREFLGHPLSEKAKEILHTRYTPRERTNHRLLH</sequence>
<dbReference type="EMBL" id="FQZM01000014">
    <property type="protein sequence ID" value="SHI90488.1"/>
    <property type="molecule type" value="Genomic_DNA"/>
</dbReference>
<dbReference type="Pfam" id="PF02906">
    <property type="entry name" value="Fe_hyd_lg_C"/>
    <property type="match status" value="1"/>
</dbReference>
<evidence type="ECO:0000259" key="9">
    <source>
        <dbReference type="PROSITE" id="PS51839"/>
    </source>
</evidence>
<dbReference type="GO" id="GO:0008137">
    <property type="term" value="F:NADH dehydrogenase (ubiquinone) activity"/>
    <property type="evidence" value="ECO:0007669"/>
    <property type="project" value="InterPro"/>
</dbReference>
<dbReference type="CDD" id="cd00207">
    <property type="entry name" value="fer2"/>
    <property type="match status" value="1"/>
</dbReference>
<evidence type="ECO:0000256" key="5">
    <source>
        <dbReference type="ARBA" id="ARBA00023004"/>
    </source>
</evidence>
<evidence type="ECO:0000256" key="4">
    <source>
        <dbReference type="ARBA" id="ARBA00022737"/>
    </source>
</evidence>
<evidence type="ECO:0000313" key="10">
    <source>
        <dbReference type="EMBL" id="SHI90488.1"/>
    </source>
</evidence>
<feature type="domain" description="4Fe-4S ferredoxin-type" evidence="8">
    <location>
        <begin position="159"/>
        <end position="189"/>
    </location>
</feature>
<dbReference type="Gene3D" id="3.40.50.1780">
    <property type="match status" value="1"/>
</dbReference>
<evidence type="ECO:0000256" key="1">
    <source>
        <dbReference type="ARBA" id="ARBA00001966"/>
    </source>
</evidence>
<dbReference type="RefSeq" id="WP_072868225.1">
    <property type="nucleotide sequence ID" value="NZ_FQZM01000014.1"/>
</dbReference>